<gene>
    <name evidence="3" type="ORF">METZ01_LOCUS277442</name>
</gene>
<dbReference type="EMBL" id="UINC01081069">
    <property type="protein sequence ID" value="SVC24588.1"/>
    <property type="molecule type" value="Genomic_DNA"/>
</dbReference>
<dbReference type="AlphaFoldDB" id="A0A382KJG0"/>
<evidence type="ECO:0000256" key="1">
    <source>
        <dbReference type="SAM" id="Coils"/>
    </source>
</evidence>
<feature type="region of interest" description="Disordered" evidence="2">
    <location>
        <begin position="1"/>
        <end position="60"/>
    </location>
</feature>
<feature type="coiled-coil region" evidence="1">
    <location>
        <begin position="103"/>
        <end position="220"/>
    </location>
</feature>
<organism evidence="3">
    <name type="scientific">marine metagenome</name>
    <dbReference type="NCBI Taxonomy" id="408172"/>
    <lineage>
        <taxon>unclassified sequences</taxon>
        <taxon>metagenomes</taxon>
        <taxon>ecological metagenomes</taxon>
    </lineage>
</organism>
<reference evidence="3" key="1">
    <citation type="submission" date="2018-05" db="EMBL/GenBank/DDBJ databases">
        <authorList>
            <person name="Lanie J.A."/>
            <person name="Ng W.-L."/>
            <person name="Kazmierczak K.M."/>
            <person name="Andrzejewski T.M."/>
            <person name="Davidsen T.M."/>
            <person name="Wayne K.J."/>
            <person name="Tettelin H."/>
            <person name="Glass J.I."/>
            <person name="Rusch D."/>
            <person name="Podicherti R."/>
            <person name="Tsui H.-C.T."/>
            <person name="Winkler M.E."/>
        </authorList>
    </citation>
    <scope>NUCLEOTIDE SEQUENCE</scope>
</reference>
<accession>A0A382KJG0</accession>
<evidence type="ECO:0000256" key="2">
    <source>
        <dbReference type="SAM" id="MobiDB-lite"/>
    </source>
</evidence>
<evidence type="ECO:0000313" key="3">
    <source>
        <dbReference type="EMBL" id="SVC24588.1"/>
    </source>
</evidence>
<sequence length="341" mass="42246">MKKNTKKKIKRKSSKFKKSKTSKLRRKNRRGKIKKKIKKFKKRKKIKLKKRKRRRTTQKQRIKIPKFKKQKKHLIKLSFQKVINFLLQPIFRAYDDFREKRKIEKLRKIALEKKERERQIKEEERLRYEAKQQELRDEVKLARERSIDLKKFIRQEQAILRREQAQKRLRFLEEIRLEKKIESFRKRELQEIKHLEKLALQEQREDYRPVEERLEKIKEKYRLIREQKIRERVESLGVEISDTDTKEDLIQKEKEYAEHRQTIELVLESFYRSANSLVFQLNKRYIPKHKSILRVIDRRYESNECFIRYDDSPDEDWLILIYLEDSDAKKGKIVVENKANP</sequence>
<keyword evidence="1" id="KW-0175">Coiled coil</keyword>
<proteinExistence type="predicted"/>
<protein>
    <submittedName>
        <fullName evidence="3">Uncharacterized protein</fullName>
    </submittedName>
</protein>
<name>A0A382KJG0_9ZZZZ</name>
<feature type="non-terminal residue" evidence="3">
    <location>
        <position position="341"/>
    </location>
</feature>